<feature type="domain" description="Glycosyltransferase subfamily 4-like N-terminal" evidence="2">
    <location>
        <begin position="14"/>
        <end position="180"/>
    </location>
</feature>
<dbReference type="InterPro" id="IPR028098">
    <property type="entry name" value="Glyco_trans_4-like_N"/>
</dbReference>
<organism evidence="3 4">
    <name type="scientific">Candidatus Berkelbacteria bacterium Licking1014_96</name>
    <dbReference type="NCBI Taxonomy" id="2017149"/>
    <lineage>
        <taxon>Bacteria</taxon>
        <taxon>Candidatus Berkelbacteria</taxon>
    </lineage>
</organism>
<dbReference type="Pfam" id="PF13439">
    <property type="entry name" value="Glyco_transf_4"/>
    <property type="match status" value="1"/>
</dbReference>
<dbReference type="PANTHER" id="PTHR45947">
    <property type="entry name" value="SULFOQUINOVOSYL TRANSFERASE SQD2"/>
    <property type="match status" value="1"/>
</dbReference>
<feature type="non-terminal residue" evidence="3">
    <location>
        <position position="271"/>
    </location>
</feature>
<dbReference type="GO" id="GO:0016757">
    <property type="term" value="F:glycosyltransferase activity"/>
    <property type="evidence" value="ECO:0007669"/>
    <property type="project" value="InterPro"/>
</dbReference>
<evidence type="ECO:0000313" key="4">
    <source>
        <dbReference type="Proteomes" id="UP000318296"/>
    </source>
</evidence>
<dbReference type="Proteomes" id="UP000318296">
    <property type="component" value="Unassembled WGS sequence"/>
</dbReference>
<dbReference type="Gene3D" id="3.40.50.2000">
    <property type="entry name" value="Glycogen Phosphorylase B"/>
    <property type="match status" value="2"/>
</dbReference>
<comment type="caution">
    <text evidence="3">The sequence shown here is derived from an EMBL/GenBank/DDBJ whole genome shotgun (WGS) entry which is preliminary data.</text>
</comment>
<proteinExistence type="predicted"/>
<evidence type="ECO:0000313" key="3">
    <source>
        <dbReference type="EMBL" id="TSC90627.1"/>
    </source>
</evidence>
<evidence type="ECO:0000259" key="2">
    <source>
        <dbReference type="Pfam" id="PF13439"/>
    </source>
</evidence>
<dbReference type="InterPro" id="IPR001296">
    <property type="entry name" value="Glyco_trans_1"/>
</dbReference>
<reference evidence="3 4" key="1">
    <citation type="submission" date="2017-07" db="EMBL/GenBank/DDBJ databases">
        <title>Mechanisms for carbon and nitrogen cycling indicate functional differentiation within the Candidate Phyla Radiation.</title>
        <authorList>
            <person name="Danczak R.E."/>
            <person name="Johnston M.D."/>
            <person name="Kenah C."/>
            <person name="Slattery M."/>
            <person name="Wrighton K.C."/>
            <person name="Wilkins M.J."/>
        </authorList>
    </citation>
    <scope>NUCLEOTIDE SEQUENCE [LARGE SCALE GENOMIC DNA]</scope>
    <source>
        <strain evidence="3">Licking1014_96</strain>
    </source>
</reference>
<protein>
    <submittedName>
        <fullName evidence="3">Group 1 glycosyl transferase</fullName>
    </submittedName>
</protein>
<feature type="domain" description="Glycosyl transferase family 1" evidence="1">
    <location>
        <begin position="196"/>
        <end position="269"/>
    </location>
</feature>
<dbReference type="SUPFAM" id="SSF53756">
    <property type="entry name" value="UDP-Glycosyltransferase/glycogen phosphorylase"/>
    <property type="match status" value="1"/>
</dbReference>
<dbReference type="EMBL" id="VMGH01000072">
    <property type="protein sequence ID" value="TSC90627.1"/>
    <property type="molecule type" value="Genomic_DNA"/>
</dbReference>
<dbReference type="AlphaFoldDB" id="A0A554LCP5"/>
<gene>
    <name evidence="3" type="ORF">CEN92_438</name>
</gene>
<evidence type="ECO:0000259" key="1">
    <source>
        <dbReference type="Pfam" id="PF00534"/>
    </source>
</evidence>
<sequence>MRIGLFTECYEPIINGVAHSMQNTKAGLEALGHEVFVFAPDYRDKNIREKNVIHCPSTPLPGKLGYHYVHRLPDEIKKLAATMEIVHTHHPFTMGKYSSEIAISNNIPFLFTHHTQYDQYTHYVPLLRRKAKNFLYGFLKNFCNKCDLIIAPSLGIKKIIKAEYKTKTEIEVVPNSIDIENFRRDADPVVPRIFSRLKPDYKIILYTGRVAKEKNIDFIIKAFKLAAVKYPECYLMIVGGGPAIEKLQRLSVKFGLVGQVIFTDMIPYSQM</sequence>
<keyword evidence="3" id="KW-0808">Transferase</keyword>
<accession>A0A554LCP5</accession>
<dbReference type="PANTHER" id="PTHR45947:SF3">
    <property type="entry name" value="SULFOQUINOVOSYL TRANSFERASE SQD2"/>
    <property type="match status" value="1"/>
</dbReference>
<dbReference type="InterPro" id="IPR050194">
    <property type="entry name" value="Glycosyltransferase_grp1"/>
</dbReference>
<dbReference type="Pfam" id="PF00534">
    <property type="entry name" value="Glycos_transf_1"/>
    <property type="match status" value="1"/>
</dbReference>
<name>A0A554LCP5_9BACT</name>